<dbReference type="PATRIC" id="fig|1423726.3.peg.2476"/>
<evidence type="ECO:0000256" key="1">
    <source>
        <dbReference type="ARBA" id="ARBA00022729"/>
    </source>
</evidence>
<dbReference type="Gene3D" id="3.40.190.10">
    <property type="entry name" value="Periplasmic binding protein-like II"/>
    <property type="match status" value="2"/>
</dbReference>
<protein>
    <recommendedName>
        <fullName evidence="3">Solute-binding protein family 3/N-terminal domain-containing protein</fullName>
    </recommendedName>
</protein>
<feature type="signal peptide" evidence="2">
    <location>
        <begin position="1"/>
        <end position="21"/>
    </location>
</feature>
<feature type="chain" id="PRO_5038859266" description="Solute-binding protein family 3/N-terminal domain-containing protein" evidence="2">
    <location>
        <begin position="22"/>
        <end position="269"/>
    </location>
</feature>
<dbReference type="OrthoDB" id="9775197at2"/>
<evidence type="ECO:0000259" key="3">
    <source>
        <dbReference type="SMART" id="SM00062"/>
    </source>
</evidence>
<reference evidence="4 5" key="1">
    <citation type="journal article" date="2015" name="Genome Announc.">
        <title>Expanding the biotechnology potential of lactobacilli through comparative genomics of 213 strains and associated genera.</title>
        <authorList>
            <person name="Sun Z."/>
            <person name="Harris H.M."/>
            <person name="McCann A."/>
            <person name="Guo C."/>
            <person name="Argimon S."/>
            <person name="Zhang W."/>
            <person name="Yang X."/>
            <person name="Jeffery I.B."/>
            <person name="Cooney J.C."/>
            <person name="Kagawa T.F."/>
            <person name="Liu W."/>
            <person name="Song Y."/>
            <person name="Salvetti E."/>
            <person name="Wrobel A."/>
            <person name="Rasinkangas P."/>
            <person name="Parkhill J."/>
            <person name="Rea M.C."/>
            <person name="O'Sullivan O."/>
            <person name="Ritari J."/>
            <person name="Douillard F.P."/>
            <person name="Paul Ross R."/>
            <person name="Yang R."/>
            <person name="Briner A.E."/>
            <person name="Felis G.E."/>
            <person name="de Vos W.M."/>
            <person name="Barrangou R."/>
            <person name="Klaenhammer T.R."/>
            <person name="Caufield P.W."/>
            <person name="Cui Y."/>
            <person name="Zhang H."/>
            <person name="O'Toole P.W."/>
        </authorList>
    </citation>
    <scope>NUCLEOTIDE SEQUENCE [LARGE SCALE GENOMIC DNA]</scope>
    <source>
        <strain evidence="4 5">DSM 20003</strain>
    </source>
</reference>
<dbReference type="AlphaFoldDB" id="A0A0R1GZ34"/>
<feature type="domain" description="Solute-binding protein family 3/N-terminal" evidence="3">
    <location>
        <begin position="42"/>
        <end position="264"/>
    </location>
</feature>
<dbReference type="SMART" id="SM00062">
    <property type="entry name" value="PBPb"/>
    <property type="match status" value="1"/>
</dbReference>
<dbReference type="RefSeq" id="WP_057904217.1">
    <property type="nucleotide sequence ID" value="NZ_AZDA01000041.1"/>
</dbReference>
<evidence type="ECO:0000256" key="2">
    <source>
        <dbReference type="SAM" id="SignalP"/>
    </source>
</evidence>
<proteinExistence type="predicted"/>
<accession>A0A0R1GZ34</accession>
<dbReference type="Proteomes" id="UP000051461">
    <property type="component" value="Unassembled WGS sequence"/>
</dbReference>
<dbReference type="PANTHER" id="PTHR35936">
    <property type="entry name" value="MEMBRANE-BOUND LYTIC MUREIN TRANSGLYCOSYLASE F"/>
    <property type="match status" value="1"/>
</dbReference>
<name>A0A0R1GZ34_9LACO</name>
<dbReference type="InterPro" id="IPR001638">
    <property type="entry name" value="Solute-binding_3/MltF_N"/>
</dbReference>
<dbReference type="SUPFAM" id="SSF53850">
    <property type="entry name" value="Periplasmic binding protein-like II"/>
    <property type="match status" value="1"/>
</dbReference>
<gene>
    <name evidence="4" type="ORF">FC07_GL002385</name>
</gene>
<keyword evidence="1 2" id="KW-0732">Signal</keyword>
<dbReference type="CDD" id="cd13530">
    <property type="entry name" value="PBP2_peptides_like"/>
    <property type="match status" value="1"/>
</dbReference>
<evidence type="ECO:0000313" key="4">
    <source>
        <dbReference type="EMBL" id="KRK39644.1"/>
    </source>
</evidence>
<dbReference type="EMBL" id="AZDA01000041">
    <property type="protein sequence ID" value="KRK39644.1"/>
    <property type="molecule type" value="Genomic_DNA"/>
</dbReference>
<dbReference type="STRING" id="1423726.FC07_GL002385"/>
<comment type="caution">
    <text evidence="4">The sequence shown here is derived from an EMBL/GenBank/DDBJ whole genome shotgun (WGS) entry which is preliminary data.</text>
</comment>
<dbReference type="PANTHER" id="PTHR35936:SF19">
    <property type="entry name" value="AMINO-ACID-BINDING PROTEIN YXEM-RELATED"/>
    <property type="match status" value="1"/>
</dbReference>
<dbReference type="Pfam" id="PF00497">
    <property type="entry name" value="SBP_bac_3"/>
    <property type="match status" value="1"/>
</dbReference>
<keyword evidence="5" id="KW-1185">Reference proteome</keyword>
<evidence type="ECO:0000313" key="5">
    <source>
        <dbReference type="Proteomes" id="UP000051461"/>
    </source>
</evidence>
<organism evidence="4 5">
    <name type="scientific">Loigolactobacillus bifermentans DSM 20003</name>
    <dbReference type="NCBI Taxonomy" id="1423726"/>
    <lineage>
        <taxon>Bacteria</taxon>
        <taxon>Bacillati</taxon>
        <taxon>Bacillota</taxon>
        <taxon>Bacilli</taxon>
        <taxon>Lactobacillales</taxon>
        <taxon>Lactobacillaceae</taxon>
        <taxon>Loigolactobacillus</taxon>
    </lineage>
</organism>
<sequence length="269" mass="28663">MKFKKVMFVAAVALFGFSALATTQTQAASKDTSWTSVKQSKTLTVGLSGDYAPWQTTSTSGKLGGYDAAVARLVAKDLGVKVKFAPGQFAGLIPALNNGKTDILFAALQATPQRKKTLLLSKPYAADGTVAVVKKSNHSIKAFKDIKGKTVGAGTGSSYLTDAQKIKGTKAIKEYKAPNDSFKDLKLGRIDAVSIGIVAAKHYIKTAPDGKEFKIVGKPYHTYDIDLAFKKGNKALATKVNQVIAKETKNGTLQKLQKKYLGVTAASLR</sequence>